<dbReference type="GO" id="GO:0016740">
    <property type="term" value="F:transferase activity"/>
    <property type="evidence" value="ECO:0007669"/>
    <property type="project" value="UniProtKB-KW"/>
</dbReference>
<sequence>MQDATGQRIFPYDLVMFQKTAGAEHDRGLIVRATPGKTDFMVLCADGTEVVKKPCDLTVVDRSFLCPGTAVASVSDHGGQPGVVTGVTTKLDLVQLHGGGADEPCRVVATGVSPAEVRPVRKLTRGDFVVSGTWLGRAVEVCVDVDVLFDGGRSVCRVTNAADRLRVVSKKNSLWNRTKSAFFPGDRVAGDASVFRASRWLKGQRKPSHGELEGTVAKVKTGGVLFSLIRRRAAHFCIKKRNFESLQHRGVTLTPHFRRQETLRGYKPNSPYSSPLIYWAASLQDTVSAPPPAYHPNPRNLTFFCPGGKDLMWFWSASARCYFRSRNPAKKKHRNMNRILMTMAKVKRRLKAGVKWPMAVAGTCTTVDVLWQDGTRQLGVPSASLLRIPLRNEKDFFPGQRVVGKVLSPHVTIAPTVAGRVGVVKSLSYKDQTACVSWITGVPGEVVDTVTSTYDLARSPDHSFFYGDMVVSLRPRGNQESNKATNDLSWVGHIADLCDAPYIHVKWGDGTTSKVLLREIAIIKPRSADEILKELGDWVSDDDDAFHKKAQEDMPPDGLVRVTTAIIGKVRNIIKAVIRTLGGMLHDLVEIYMLSSSMALASRPVRTAITEKIRNCSPRISDGGDCHAGEAAEDEVFHFKHFDVVQSPQDHHYLDTTDPGDGGGRKWLKRVQQEWKILETSLPDTIYVRGFEDRMDLLRAVMVGASGTPYQDGLFFFDLQLPPSYPATPPQVKYHSFGLRANPNLYPSGTVCLSLLNTTGGKGTELWLPEASSVLQVVVSIQGLVLIGQPYYNAGYAMQIGTPEGRRNELPYCENTYLVNLHTMLHLIRRPPVGFEAFVRDHFRRRGQYVLCACEAYLQEGCPVGTLDGEALATEASRERSCSVGFRLALANIVPRLVEAFGLIGTQPGN</sequence>
<evidence type="ECO:0000259" key="3">
    <source>
        <dbReference type="PROSITE" id="PS50127"/>
    </source>
</evidence>
<dbReference type="EMBL" id="OZ075120">
    <property type="protein sequence ID" value="CAL4892055.1"/>
    <property type="molecule type" value="Genomic_DNA"/>
</dbReference>
<dbReference type="AlphaFoldDB" id="A0ABC8VJH9"/>
<dbReference type="Proteomes" id="UP001497457">
    <property type="component" value="Chromosome 10rd"/>
</dbReference>
<reference evidence="4 5" key="2">
    <citation type="submission" date="2024-10" db="EMBL/GenBank/DDBJ databases">
        <authorList>
            <person name="Ryan C."/>
        </authorList>
    </citation>
    <scope>NUCLEOTIDE SEQUENCE [LARGE SCALE GENOMIC DNA]</scope>
</reference>
<accession>A0ABC8VJH9</accession>
<dbReference type="Gene3D" id="3.10.110.10">
    <property type="entry name" value="Ubiquitin Conjugating Enzyme"/>
    <property type="match status" value="1"/>
</dbReference>
<reference evidence="5" key="1">
    <citation type="submission" date="2024-06" db="EMBL/GenBank/DDBJ databases">
        <authorList>
            <person name="Ryan C."/>
        </authorList>
    </citation>
    <scope>NUCLEOTIDE SEQUENCE [LARGE SCALE GENOMIC DNA]</scope>
</reference>
<dbReference type="SUPFAM" id="SSF54495">
    <property type="entry name" value="UBC-like"/>
    <property type="match status" value="1"/>
</dbReference>
<dbReference type="InterPro" id="IPR000608">
    <property type="entry name" value="UBC"/>
</dbReference>
<dbReference type="SMART" id="SM00212">
    <property type="entry name" value="UBCc"/>
    <property type="match status" value="1"/>
</dbReference>
<evidence type="ECO:0000256" key="1">
    <source>
        <dbReference type="ARBA" id="ARBA00022679"/>
    </source>
</evidence>
<dbReference type="InterPro" id="IPR057735">
    <property type="entry name" value="UBE2O-like_tSH3-B"/>
</dbReference>
<dbReference type="Pfam" id="PF23046">
    <property type="entry name" value="tSH3-B_UBE2O"/>
    <property type="match status" value="1"/>
</dbReference>
<proteinExistence type="predicted"/>
<evidence type="ECO:0000313" key="4">
    <source>
        <dbReference type="EMBL" id="CAL4892055.1"/>
    </source>
</evidence>
<keyword evidence="1" id="KW-0808">Transferase</keyword>
<dbReference type="Pfam" id="PF23044">
    <property type="entry name" value="SH3-C_UBE2O"/>
    <property type="match status" value="1"/>
</dbReference>
<keyword evidence="5" id="KW-1185">Reference proteome</keyword>
<organism evidence="4 5">
    <name type="scientific">Urochloa decumbens</name>
    <dbReference type="NCBI Taxonomy" id="240449"/>
    <lineage>
        <taxon>Eukaryota</taxon>
        <taxon>Viridiplantae</taxon>
        <taxon>Streptophyta</taxon>
        <taxon>Embryophyta</taxon>
        <taxon>Tracheophyta</taxon>
        <taxon>Spermatophyta</taxon>
        <taxon>Magnoliopsida</taxon>
        <taxon>Liliopsida</taxon>
        <taxon>Poales</taxon>
        <taxon>Poaceae</taxon>
        <taxon>PACMAD clade</taxon>
        <taxon>Panicoideae</taxon>
        <taxon>Panicodae</taxon>
        <taxon>Paniceae</taxon>
        <taxon>Melinidinae</taxon>
        <taxon>Urochloa</taxon>
    </lineage>
</organism>
<dbReference type="PANTHER" id="PTHR46116:SF32">
    <property type="entry name" value="OS05G0153132 PROTEIN"/>
    <property type="match status" value="1"/>
</dbReference>
<dbReference type="InterPro" id="IPR057734">
    <property type="entry name" value="UBE2O-like_SH3-C"/>
</dbReference>
<dbReference type="Pfam" id="PF00179">
    <property type="entry name" value="UQ_con"/>
    <property type="match status" value="1"/>
</dbReference>
<evidence type="ECO:0000313" key="5">
    <source>
        <dbReference type="Proteomes" id="UP001497457"/>
    </source>
</evidence>
<dbReference type="InterPro" id="IPR016135">
    <property type="entry name" value="UBQ-conjugating_enzyme/RWD"/>
</dbReference>
<keyword evidence="2" id="KW-0833">Ubl conjugation pathway</keyword>
<protein>
    <recommendedName>
        <fullName evidence="3">UBC core domain-containing protein</fullName>
    </recommendedName>
</protein>
<gene>
    <name evidence="4" type="ORF">URODEC1_LOCUS4108</name>
</gene>
<evidence type="ECO:0000256" key="2">
    <source>
        <dbReference type="ARBA" id="ARBA00022786"/>
    </source>
</evidence>
<dbReference type="CDD" id="cd23837">
    <property type="entry name" value="UBCc_UBE2O"/>
    <property type="match status" value="1"/>
</dbReference>
<name>A0ABC8VJH9_9POAL</name>
<dbReference type="PANTHER" id="PTHR46116">
    <property type="entry name" value="(E3-INDEPENDENT) E2 UBIQUITIN-CONJUGATING ENZYME"/>
    <property type="match status" value="1"/>
</dbReference>
<dbReference type="PROSITE" id="PS50127">
    <property type="entry name" value="UBC_2"/>
    <property type="match status" value="1"/>
</dbReference>
<feature type="domain" description="UBC core" evidence="3">
    <location>
        <begin position="666"/>
        <end position="828"/>
    </location>
</feature>